<dbReference type="PANTHER" id="PTHR35125:SF2">
    <property type="entry name" value="PROTEIN PATRONUS 2-LIKE"/>
    <property type="match status" value="1"/>
</dbReference>
<evidence type="ECO:0000313" key="3">
    <source>
        <dbReference type="Proteomes" id="UP001454036"/>
    </source>
</evidence>
<gene>
    <name evidence="2" type="ORF">LIER_24158</name>
</gene>
<feature type="compositionally biased region" description="Basic and acidic residues" evidence="1">
    <location>
        <begin position="22"/>
        <end position="32"/>
    </location>
</feature>
<dbReference type="EMBL" id="BAABME010006962">
    <property type="protein sequence ID" value="GAA0169748.1"/>
    <property type="molecule type" value="Genomic_DNA"/>
</dbReference>
<feature type="region of interest" description="Disordered" evidence="1">
    <location>
        <begin position="22"/>
        <end position="125"/>
    </location>
</feature>
<dbReference type="AlphaFoldDB" id="A0AAV3R1B7"/>
<evidence type="ECO:0000313" key="2">
    <source>
        <dbReference type="EMBL" id="GAA0169748.1"/>
    </source>
</evidence>
<dbReference type="InterPro" id="IPR039326">
    <property type="entry name" value="Patronus"/>
</dbReference>
<reference evidence="2 3" key="1">
    <citation type="submission" date="2024-01" db="EMBL/GenBank/DDBJ databases">
        <title>The complete chloroplast genome sequence of Lithospermum erythrorhizon: insights into the phylogenetic relationship among Boraginaceae species and the maternal lineages of purple gromwells.</title>
        <authorList>
            <person name="Okada T."/>
            <person name="Watanabe K."/>
        </authorList>
    </citation>
    <scope>NUCLEOTIDE SEQUENCE [LARGE SCALE GENOMIC DNA]</scope>
</reference>
<evidence type="ECO:0000256" key="1">
    <source>
        <dbReference type="SAM" id="MobiDB-lite"/>
    </source>
</evidence>
<sequence>MAIPSARLIQDQNLDIRFTGREIIGDKTDGSKAQKKGGFGSRKALNDISNSAKPTPFQVSKKHNSKNVIAIDRDTGAASKTPFTVGGKQNASKAPQKGQSGGRKALSDLTNSGKPSLQKVAKKSQDKKLSAITEKIDIEEEGFLHDHQECIKAQKTIMDKDCFLKLIGLDDAPPFLPPASESRPRSPTKLLEMEEIPVSLLDEDQFLKGGRSDYPGFSTPACLSPVSPRLSSAHWNSLMVMDEKFVDFRIIESPKHSKSQGLRI</sequence>
<keyword evidence="3" id="KW-1185">Reference proteome</keyword>
<proteinExistence type="predicted"/>
<organism evidence="2 3">
    <name type="scientific">Lithospermum erythrorhizon</name>
    <name type="common">Purple gromwell</name>
    <name type="synonym">Lithospermum officinale var. erythrorhizon</name>
    <dbReference type="NCBI Taxonomy" id="34254"/>
    <lineage>
        <taxon>Eukaryota</taxon>
        <taxon>Viridiplantae</taxon>
        <taxon>Streptophyta</taxon>
        <taxon>Embryophyta</taxon>
        <taxon>Tracheophyta</taxon>
        <taxon>Spermatophyta</taxon>
        <taxon>Magnoliopsida</taxon>
        <taxon>eudicotyledons</taxon>
        <taxon>Gunneridae</taxon>
        <taxon>Pentapetalae</taxon>
        <taxon>asterids</taxon>
        <taxon>lamiids</taxon>
        <taxon>Boraginales</taxon>
        <taxon>Boraginaceae</taxon>
        <taxon>Boraginoideae</taxon>
        <taxon>Lithospermeae</taxon>
        <taxon>Lithospermum</taxon>
    </lineage>
</organism>
<name>A0AAV3R1B7_LITER</name>
<dbReference type="PANTHER" id="PTHR35125">
    <property type="entry name" value="NEURON NAVIGATOR 1-LIKE-RELATED"/>
    <property type="match status" value="1"/>
</dbReference>
<protein>
    <submittedName>
        <fullName evidence="2">Uncharacterized protein</fullName>
    </submittedName>
</protein>
<comment type="caution">
    <text evidence="2">The sequence shown here is derived from an EMBL/GenBank/DDBJ whole genome shotgun (WGS) entry which is preliminary data.</text>
</comment>
<dbReference type="Proteomes" id="UP001454036">
    <property type="component" value="Unassembled WGS sequence"/>
</dbReference>
<dbReference type="GO" id="GO:0007346">
    <property type="term" value="P:regulation of mitotic cell cycle"/>
    <property type="evidence" value="ECO:0007669"/>
    <property type="project" value="InterPro"/>
</dbReference>
<accession>A0AAV3R1B7</accession>